<proteinExistence type="predicted"/>
<reference evidence="3" key="1">
    <citation type="journal article" date="2019" name="Int. J. Syst. Evol. Microbiol.">
        <title>The Global Catalogue of Microorganisms (GCM) 10K type strain sequencing project: providing services to taxonomists for standard genome sequencing and annotation.</title>
        <authorList>
            <consortium name="The Broad Institute Genomics Platform"/>
            <consortium name="The Broad Institute Genome Sequencing Center for Infectious Disease"/>
            <person name="Wu L."/>
            <person name="Ma J."/>
        </authorList>
    </citation>
    <scope>NUCLEOTIDE SEQUENCE [LARGE SCALE GENOMIC DNA]</scope>
    <source>
        <strain evidence="3">CGMCC 1.15399</strain>
    </source>
</reference>
<feature type="chain" id="PRO_5045615404" evidence="1">
    <location>
        <begin position="26"/>
        <end position="272"/>
    </location>
</feature>
<dbReference type="EMBL" id="JBHUCM010000043">
    <property type="protein sequence ID" value="MFD1544113.1"/>
    <property type="molecule type" value="Genomic_DNA"/>
</dbReference>
<feature type="signal peptide" evidence="1">
    <location>
        <begin position="1"/>
        <end position="25"/>
    </location>
</feature>
<evidence type="ECO:0000256" key="1">
    <source>
        <dbReference type="SAM" id="SignalP"/>
    </source>
</evidence>
<sequence length="272" mass="29605">MKRLAVAATLAATAVLSTGGGHAQAATAPDPVTSMKKQFVAGRGVLVSETTRSTISGTKGVAVARTTGTIGFVRSGTANHDLTTKWKPQPDMTEPVYTAPTRAIKVGRFTYVSGFEWGEMPAGAKWVRFGKDNSSWGEVGQRGYQLVDVFNPAILKKMLAKATIAKPGEYRGILAAKDLYRDSGISEVNKVSFRLFVDRDQLPVRLITEHQEKETFPNEDNKWVKRTVHSIVDTRYTGWGAKVKIVAPPAHEVVDFDDLPGPLAPEPWIGNP</sequence>
<protein>
    <submittedName>
        <fullName evidence="2">Uncharacterized protein</fullName>
    </submittedName>
</protein>
<evidence type="ECO:0000313" key="2">
    <source>
        <dbReference type="EMBL" id="MFD1544113.1"/>
    </source>
</evidence>
<evidence type="ECO:0000313" key="3">
    <source>
        <dbReference type="Proteomes" id="UP001597097"/>
    </source>
</evidence>
<organism evidence="2 3">
    <name type="scientific">Nonomuraea guangzhouensis</name>
    <dbReference type="NCBI Taxonomy" id="1291555"/>
    <lineage>
        <taxon>Bacteria</taxon>
        <taxon>Bacillati</taxon>
        <taxon>Actinomycetota</taxon>
        <taxon>Actinomycetes</taxon>
        <taxon>Streptosporangiales</taxon>
        <taxon>Streptosporangiaceae</taxon>
        <taxon>Nonomuraea</taxon>
    </lineage>
</organism>
<name>A0ABW4GNP6_9ACTN</name>
<dbReference type="RefSeq" id="WP_219528362.1">
    <property type="nucleotide sequence ID" value="NZ_JAHKRM010000004.1"/>
</dbReference>
<gene>
    <name evidence="2" type="ORF">ACFSJ0_44220</name>
</gene>
<accession>A0ABW4GNP6</accession>
<comment type="caution">
    <text evidence="2">The sequence shown here is derived from an EMBL/GenBank/DDBJ whole genome shotgun (WGS) entry which is preliminary data.</text>
</comment>
<keyword evidence="1" id="KW-0732">Signal</keyword>
<keyword evidence="3" id="KW-1185">Reference proteome</keyword>
<dbReference type="Proteomes" id="UP001597097">
    <property type="component" value="Unassembled WGS sequence"/>
</dbReference>